<evidence type="ECO:0000313" key="3">
    <source>
        <dbReference type="Proteomes" id="UP000688947"/>
    </source>
</evidence>
<dbReference type="AlphaFoldDB" id="A0A8T1TSL8"/>
<evidence type="ECO:0000256" key="1">
    <source>
        <dbReference type="SAM" id="MobiDB-lite"/>
    </source>
</evidence>
<proteinExistence type="predicted"/>
<dbReference type="OrthoDB" id="10419295at2759"/>
<evidence type="ECO:0000313" key="2">
    <source>
        <dbReference type="EMBL" id="KAG6947835.1"/>
    </source>
</evidence>
<gene>
    <name evidence="2" type="ORF">JG687_00015849</name>
</gene>
<dbReference type="EMBL" id="JAENGZ010001476">
    <property type="protein sequence ID" value="KAG6947835.1"/>
    <property type="molecule type" value="Genomic_DNA"/>
</dbReference>
<protein>
    <submittedName>
        <fullName evidence="2">Uncharacterized protein</fullName>
    </submittedName>
</protein>
<sequence>FPATESSETLEANHPSNEPRVLTPTAILSELRGTENRIETAKKVLVMTEERRACVLRQELAHHPDVFRDIKLQVRENVPSPGESSTRQRVGAISLDPKVLATGLSWIWVRLVWPTWCETRTGKVKMRRPI</sequence>
<organism evidence="2 3">
    <name type="scientific">Phytophthora cactorum</name>
    <dbReference type="NCBI Taxonomy" id="29920"/>
    <lineage>
        <taxon>Eukaryota</taxon>
        <taxon>Sar</taxon>
        <taxon>Stramenopiles</taxon>
        <taxon>Oomycota</taxon>
        <taxon>Peronosporomycetes</taxon>
        <taxon>Peronosporales</taxon>
        <taxon>Peronosporaceae</taxon>
        <taxon>Phytophthora</taxon>
    </lineage>
</organism>
<reference evidence="2" key="1">
    <citation type="submission" date="2021-01" db="EMBL/GenBank/DDBJ databases">
        <title>Phytophthora aleatoria, a newly-described species from Pinus radiata is distinct from Phytophthora cactorum isolates based on comparative genomics.</title>
        <authorList>
            <person name="Mcdougal R."/>
            <person name="Panda P."/>
            <person name="Williams N."/>
            <person name="Studholme D.J."/>
        </authorList>
    </citation>
    <scope>NUCLEOTIDE SEQUENCE</scope>
    <source>
        <strain evidence="2">NZFS 3830</strain>
    </source>
</reference>
<feature type="region of interest" description="Disordered" evidence="1">
    <location>
        <begin position="1"/>
        <end position="20"/>
    </location>
</feature>
<feature type="compositionally biased region" description="Polar residues" evidence="1">
    <location>
        <begin position="1"/>
        <end position="16"/>
    </location>
</feature>
<accession>A0A8T1TSL8</accession>
<dbReference type="Proteomes" id="UP000688947">
    <property type="component" value="Unassembled WGS sequence"/>
</dbReference>
<comment type="caution">
    <text evidence="2">The sequence shown here is derived from an EMBL/GenBank/DDBJ whole genome shotgun (WGS) entry which is preliminary data.</text>
</comment>
<name>A0A8T1TSL8_9STRA</name>
<feature type="non-terminal residue" evidence="2">
    <location>
        <position position="1"/>
    </location>
</feature>